<dbReference type="InterPro" id="IPR011333">
    <property type="entry name" value="SKP1/BTB/POZ_sf"/>
</dbReference>
<dbReference type="InterPro" id="IPR000210">
    <property type="entry name" value="BTB/POZ_dom"/>
</dbReference>
<reference evidence="2 3" key="1">
    <citation type="submission" date="2019-07" db="EMBL/GenBank/DDBJ databases">
        <title>Finished genome of Venturia effusa.</title>
        <authorList>
            <person name="Young C.A."/>
            <person name="Cox M.P."/>
            <person name="Ganley A.R.D."/>
            <person name="David W.J."/>
        </authorList>
    </citation>
    <scope>NUCLEOTIDE SEQUENCE [LARGE SCALE GENOMIC DNA]</scope>
    <source>
        <strain evidence="3">albino</strain>
    </source>
</reference>
<feature type="domain" description="BTB" evidence="1">
    <location>
        <begin position="12"/>
        <end position="97"/>
    </location>
</feature>
<organism evidence="2 3">
    <name type="scientific">Venturia effusa</name>
    <dbReference type="NCBI Taxonomy" id="50376"/>
    <lineage>
        <taxon>Eukaryota</taxon>
        <taxon>Fungi</taxon>
        <taxon>Dikarya</taxon>
        <taxon>Ascomycota</taxon>
        <taxon>Pezizomycotina</taxon>
        <taxon>Dothideomycetes</taxon>
        <taxon>Pleosporomycetidae</taxon>
        <taxon>Venturiales</taxon>
        <taxon>Venturiaceae</taxon>
        <taxon>Venturia</taxon>
    </lineage>
</organism>
<dbReference type="Proteomes" id="UP000316270">
    <property type="component" value="Chromosome 6"/>
</dbReference>
<dbReference type="PROSITE" id="PS50097">
    <property type="entry name" value="BTB"/>
    <property type="match status" value="1"/>
</dbReference>
<dbReference type="AlphaFoldDB" id="A0A517L6K0"/>
<proteinExistence type="predicted"/>
<sequence>MASAHDMPPFVSGNILKVRGGESAQLFNVHAALIGHYSPSFRDLYEEVTTNADGDQRKLPGATRYDEDGSIHLRDVNPETLEVAMTWIYEQKLYKRGMGLRRKEDAMDDSTRQGNSRKEDTLHTLEGAITVSSGLFEKEEGGQVAAQPLSPSQFEYKPRADTPISDNEAAAGQTVTVLASRKVPITTFDEFVDLYIFAETYGFPQLKIEIVHQWQALNRRGVHCMSDVVQKAYSHLGESSKLIHLIAYNHTFWARDDPVAAEAAGEGMPEHFWKTLFSWSMKTEATKNGQGLRGNACRFHDHADEAETALCAAAFRAREEEISCLKRNRQLEHAVNEQRKRIRLHSESFHQVVKGSKGVNIQKLKVDEAGLMVCSKLK</sequence>
<dbReference type="Gene3D" id="3.30.710.10">
    <property type="entry name" value="Potassium Channel Kv1.1, Chain A"/>
    <property type="match status" value="1"/>
</dbReference>
<accession>A0A517L6K0</accession>
<evidence type="ECO:0000313" key="3">
    <source>
        <dbReference type="Proteomes" id="UP000316270"/>
    </source>
</evidence>
<dbReference type="PANTHER" id="PTHR47843:SF2">
    <property type="entry name" value="BTB DOMAIN-CONTAINING PROTEIN"/>
    <property type="match status" value="1"/>
</dbReference>
<dbReference type="PANTHER" id="PTHR47843">
    <property type="entry name" value="BTB DOMAIN-CONTAINING PROTEIN-RELATED"/>
    <property type="match status" value="1"/>
</dbReference>
<evidence type="ECO:0000259" key="1">
    <source>
        <dbReference type="PROSITE" id="PS50097"/>
    </source>
</evidence>
<evidence type="ECO:0000313" key="2">
    <source>
        <dbReference type="EMBL" id="QDS71244.1"/>
    </source>
</evidence>
<protein>
    <recommendedName>
        <fullName evidence="1">BTB domain-containing protein</fullName>
    </recommendedName>
</protein>
<name>A0A517L6K0_9PEZI</name>
<gene>
    <name evidence="2" type="ORF">FKW77_000177</name>
</gene>
<dbReference type="CDD" id="cd18186">
    <property type="entry name" value="BTB_POZ_ZBTB_KLHL-like"/>
    <property type="match status" value="1"/>
</dbReference>
<keyword evidence="3" id="KW-1185">Reference proteome</keyword>
<dbReference type="EMBL" id="CP042190">
    <property type="protein sequence ID" value="QDS71244.1"/>
    <property type="molecule type" value="Genomic_DNA"/>
</dbReference>